<dbReference type="AlphaFoldDB" id="A0A0F9DYE0"/>
<feature type="non-terminal residue" evidence="2">
    <location>
        <position position="160"/>
    </location>
</feature>
<dbReference type="InterPro" id="IPR027565">
    <property type="entry name" value="Cupin_WbuC"/>
</dbReference>
<dbReference type="InterPro" id="IPR011051">
    <property type="entry name" value="RmlC_Cupin_sf"/>
</dbReference>
<sequence>MAKSDDIPGTDPARKVNRAVIEGLKAKALALPGSGARLCLHRDQTDAVQEMIIVHRKGAYVRPHRHDGQTESFHVLEGRMLVVIFDDEGNVTDRQHVAPSGGDERARADIVDEPGEAGVGEVEDADLRQFLETHQHVAPEPGQEGVGHRVGQALLQGRSC</sequence>
<reference evidence="2" key="1">
    <citation type="journal article" date="2015" name="Nature">
        <title>Complex archaea that bridge the gap between prokaryotes and eukaryotes.</title>
        <authorList>
            <person name="Spang A."/>
            <person name="Saw J.H."/>
            <person name="Jorgensen S.L."/>
            <person name="Zaremba-Niedzwiedzka K."/>
            <person name="Martijn J."/>
            <person name="Lind A.E."/>
            <person name="van Eijk R."/>
            <person name="Schleper C."/>
            <person name="Guy L."/>
            <person name="Ettema T.J."/>
        </authorList>
    </citation>
    <scope>NUCLEOTIDE SEQUENCE</scope>
</reference>
<name>A0A0F9DYE0_9ZZZZ</name>
<evidence type="ECO:0000259" key="1">
    <source>
        <dbReference type="Pfam" id="PF19480"/>
    </source>
</evidence>
<accession>A0A0F9DYE0</accession>
<dbReference type="EMBL" id="LAZR01037249">
    <property type="protein sequence ID" value="KKL22706.1"/>
    <property type="molecule type" value="Genomic_DNA"/>
</dbReference>
<comment type="caution">
    <text evidence="2">The sequence shown here is derived from an EMBL/GenBank/DDBJ whole genome shotgun (WGS) entry which is preliminary data.</text>
</comment>
<protein>
    <recommendedName>
        <fullName evidence="1">Cupin fold metalloprotein WbuC cupin domain-containing protein</fullName>
    </recommendedName>
</protein>
<dbReference type="Pfam" id="PF19480">
    <property type="entry name" value="DUF6016"/>
    <property type="match status" value="1"/>
</dbReference>
<dbReference type="InterPro" id="IPR014710">
    <property type="entry name" value="RmlC-like_jellyroll"/>
</dbReference>
<evidence type="ECO:0000313" key="2">
    <source>
        <dbReference type="EMBL" id="KKL22706.1"/>
    </source>
</evidence>
<dbReference type="SUPFAM" id="SSF51182">
    <property type="entry name" value="RmlC-like cupins"/>
    <property type="match status" value="1"/>
</dbReference>
<dbReference type="Gene3D" id="2.60.120.10">
    <property type="entry name" value="Jelly Rolls"/>
    <property type="match status" value="1"/>
</dbReference>
<dbReference type="NCBIfam" id="TIGR04366">
    <property type="entry name" value="cupin_WbuC"/>
    <property type="match status" value="1"/>
</dbReference>
<dbReference type="InterPro" id="IPR046058">
    <property type="entry name" value="WbuC_cupin"/>
</dbReference>
<feature type="domain" description="Cupin fold metalloprotein WbuC cupin" evidence="1">
    <location>
        <begin position="17"/>
        <end position="96"/>
    </location>
</feature>
<gene>
    <name evidence="2" type="ORF">LCGC14_2432770</name>
</gene>
<proteinExistence type="predicted"/>
<organism evidence="2">
    <name type="scientific">marine sediment metagenome</name>
    <dbReference type="NCBI Taxonomy" id="412755"/>
    <lineage>
        <taxon>unclassified sequences</taxon>
        <taxon>metagenomes</taxon>
        <taxon>ecological metagenomes</taxon>
    </lineage>
</organism>